<accession>A0A179F9D6</accession>
<dbReference type="KEGG" id="pchm:VFPPC_16617"/>
<keyword evidence="1" id="KW-0472">Membrane</keyword>
<dbReference type="AlphaFoldDB" id="A0A179F9D6"/>
<comment type="caution">
    <text evidence="3">The sequence shown here is derived from an EMBL/GenBank/DDBJ whole genome shotgun (WGS) entry which is preliminary data.</text>
</comment>
<protein>
    <submittedName>
        <fullName evidence="3">Uncharacterized protein</fullName>
    </submittedName>
</protein>
<dbReference type="STRING" id="1380566.A0A179F9D6"/>
<evidence type="ECO:0000256" key="1">
    <source>
        <dbReference type="SAM" id="Phobius"/>
    </source>
</evidence>
<sequence length="333" mass="35511">MRSFSGMAMSAVCLFSGTLGVSNFISASSILRADDVLERPFSDVLNTASIPVVLSRRQIINNAAETTNGDIKLNSDGTLNRTAWEETTNAACVKALMPLPRSTNPSGNCICYNLPALDTNTGVFEAELRLYRISDARDAFSGIPPENVKVALQYNGASVSPISATGAIGIGNQTQVLSPRDAVSTPRLIQAYMFVGQIDKAKMAQNMSLAAFEAVLIPTLSLTAARAGGGSASTNVSMNEASFLTGIFSKSMVMSDFSAAQAAVTAQQDLLRNRTIAFILPGTQIMIFPIGTIITSIWLALGLFAYGWGTLERIDYAETYKRRVASSVGTRTF</sequence>
<organism evidence="3 4">
    <name type="scientific">Pochonia chlamydosporia 170</name>
    <dbReference type="NCBI Taxonomy" id="1380566"/>
    <lineage>
        <taxon>Eukaryota</taxon>
        <taxon>Fungi</taxon>
        <taxon>Dikarya</taxon>
        <taxon>Ascomycota</taxon>
        <taxon>Pezizomycotina</taxon>
        <taxon>Sordariomycetes</taxon>
        <taxon>Hypocreomycetidae</taxon>
        <taxon>Hypocreales</taxon>
        <taxon>Clavicipitaceae</taxon>
        <taxon>Pochonia</taxon>
    </lineage>
</organism>
<keyword evidence="2" id="KW-0732">Signal</keyword>
<evidence type="ECO:0000256" key="2">
    <source>
        <dbReference type="SAM" id="SignalP"/>
    </source>
</evidence>
<dbReference type="EMBL" id="LSBJ02000007">
    <property type="protein sequence ID" value="OAQ62135.1"/>
    <property type="molecule type" value="Genomic_DNA"/>
</dbReference>
<dbReference type="OrthoDB" id="2596908at2759"/>
<dbReference type="Proteomes" id="UP000078397">
    <property type="component" value="Unassembled WGS sequence"/>
</dbReference>
<evidence type="ECO:0000313" key="3">
    <source>
        <dbReference type="EMBL" id="OAQ62135.1"/>
    </source>
</evidence>
<feature type="transmembrane region" description="Helical" evidence="1">
    <location>
        <begin position="285"/>
        <end position="306"/>
    </location>
</feature>
<gene>
    <name evidence="3" type="ORF">VFPPC_16617</name>
</gene>
<evidence type="ECO:0000313" key="4">
    <source>
        <dbReference type="Proteomes" id="UP000078397"/>
    </source>
</evidence>
<keyword evidence="4" id="KW-1185">Reference proteome</keyword>
<proteinExistence type="predicted"/>
<feature type="signal peptide" evidence="2">
    <location>
        <begin position="1"/>
        <end position="20"/>
    </location>
</feature>
<keyword evidence="1" id="KW-1133">Transmembrane helix</keyword>
<dbReference type="RefSeq" id="XP_018139839.1">
    <property type="nucleotide sequence ID" value="XM_018294370.1"/>
</dbReference>
<name>A0A179F9D6_METCM</name>
<feature type="chain" id="PRO_5008101405" evidence="2">
    <location>
        <begin position="21"/>
        <end position="333"/>
    </location>
</feature>
<reference evidence="3 4" key="1">
    <citation type="journal article" date="2016" name="PLoS Pathog.">
        <title>Biosynthesis of antibiotic leucinostatins in bio-control fungus Purpureocillium lilacinum and their inhibition on phytophthora revealed by genome mining.</title>
        <authorList>
            <person name="Wang G."/>
            <person name="Liu Z."/>
            <person name="Lin R."/>
            <person name="Li E."/>
            <person name="Mao Z."/>
            <person name="Ling J."/>
            <person name="Yang Y."/>
            <person name="Yin W.B."/>
            <person name="Xie B."/>
        </authorList>
    </citation>
    <scope>NUCLEOTIDE SEQUENCE [LARGE SCALE GENOMIC DNA]</scope>
    <source>
        <strain evidence="3">170</strain>
    </source>
</reference>
<dbReference type="GeneID" id="28858364"/>
<keyword evidence="1" id="KW-0812">Transmembrane</keyword>